<dbReference type="InterPro" id="IPR036942">
    <property type="entry name" value="Beta-barrel_TonB_sf"/>
</dbReference>
<evidence type="ECO:0000259" key="11">
    <source>
        <dbReference type="Pfam" id="PF07715"/>
    </source>
</evidence>
<dbReference type="InterPro" id="IPR037066">
    <property type="entry name" value="Plug_dom_sf"/>
</dbReference>
<evidence type="ECO:0000256" key="2">
    <source>
        <dbReference type="ARBA" id="ARBA00022448"/>
    </source>
</evidence>
<keyword evidence="13" id="KW-1185">Reference proteome</keyword>
<feature type="domain" description="TonB-dependent receptor-like beta-barrel" evidence="10">
    <location>
        <begin position="371"/>
        <end position="856"/>
    </location>
</feature>
<evidence type="ECO:0000256" key="4">
    <source>
        <dbReference type="ARBA" id="ARBA00022692"/>
    </source>
</evidence>
<evidence type="ECO:0000256" key="7">
    <source>
        <dbReference type="ARBA" id="ARBA00023237"/>
    </source>
</evidence>
<dbReference type="InterPro" id="IPR039426">
    <property type="entry name" value="TonB-dep_rcpt-like"/>
</dbReference>
<dbReference type="Pfam" id="PF00593">
    <property type="entry name" value="TonB_dep_Rec_b-barrel"/>
    <property type="match status" value="1"/>
</dbReference>
<proteinExistence type="inferred from homology"/>
<dbReference type="SUPFAM" id="SSF56935">
    <property type="entry name" value="Porins"/>
    <property type="match status" value="1"/>
</dbReference>
<name>A0A7W6G8E3_9SPHN</name>
<feature type="domain" description="TonB-dependent receptor plug" evidence="11">
    <location>
        <begin position="44"/>
        <end position="158"/>
    </location>
</feature>
<evidence type="ECO:0000256" key="5">
    <source>
        <dbReference type="ARBA" id="ARBA00023077"/>
    </source>
</evidence>
<evidence type="ECO:0000313" key="13">
    <source>
        <dbReference type="Proteomes" id="UP000548867"/>
    </source>
</evidence>
<comment type="caution">
    <text evidence="12">The sequence shown here is derived from an EMBL/GenBank/DDBJ whole genome shotgun (WGS) entry which is preliminary data.</text>
</comment>
<keyword evidence="12" id="KW-0675">Receptor</keyword>
<dbReference type="Gene3D" id="2.40.170.20">
    <property type="entry name" value="TonB-dependent receptor, beta-barrel domain"/>
    <property type="match status" value="1"/>
</dbReference>
<evidence type="ECO:0000256" key="1">
    <source>
        <dbReference type="ARBA" id="ARBA00004571"/>
    </source>
</evidence>
<evidence type="ECO:0000256" key="9">
    <source>
        <dbReference type="RuleBase" id="RU003357"/>
    </source>
</evidence>
<dbReference type="Pfam" id="PF07715">
    <property type="entry name" value="Plug"/>
    <property type="match status" value="1"/>
</dbReference>
<evidence type="ECO:0000256" key="6">
    <source>
        <dbReference type="ARBA" id="ARBA00023136"/>
    </source>
</evidence>
<evidence type="ECO:0000259" key="10">
    <source>
        <dbReference type="Pfam" id="PF00593"/>
    </source>
</evidence>
<dbReference type="PANTHER" id="PTHR47234">
    <property type="match status" value="1"/>
</dbReference>
<accession>A0A7W6G8E3</accession>
<protein>
    <submittedName>
        <fullName evidence="12">Iron complex outermembrane receptor protein</fullName>
    </submittedName>
</protein>
<comment type="subcellular location">
    <subcellularLocation>
        <location evidence="1 8">Cell outer membrane</location>
        <topology evidence="1 8">Multi-pass membrane protein</topology>
    </subcellularLocation>
</comment>
<dbReference type="Proteomes" id="UP000548867">
    <property type="component" value="Unassembled WGS sequence"/>
</dbReference>
<dbReference type="PANTHER" id="PTHR47234:SF2">
    <property type="entry name" value="TONB-DEPENDENT RECEPTOR"/>
    <property type="match status" value="1"/>
</dbReference>
<keyword evidence="3 8" id="KW-1134">Transmembrane beta strand</keyword>
<dbReference type="InterPro" id="IPR012910">
    <property type="entry name" value="Plug_dom"/>
</dbReference>
<keyword evidence="7 8" id="KW-0998">Cell outer membrane</keyword>
<keyword evidence="4 8" id="KW-0812">Transmembrane</keyword>
<evidence type="ECO:0000313" key="12">
    <source>
        <dbReference type="EMBL" id="MBB3957343.1"/>
    </source>
</evidence>
<comment type="similarity">
    <text evidence="8 9">Belongs to the TonB-dependent receptor family.</text>
</comment>
<keyword evidence="6 8" id="KW-0472">Membrane</keyword>
<dbReference type="Gene3D" id="2.170.130.10">
    <property type="entry name" value="TonB-dependent receptor, plug domain"/>
    <property type="match status" value="1"/>
</dbReference>
<reference evidence="12 13" key="1">
    <citation type="submission" date="2020-08" db="EMBL/GenBank/DDBJ databases">
        <title>Genomic Encyclopedia of Type Strains, Phase IV (KMG-IV): sequencing the most valuable type-strain genomes for metagenomic binning, comparative biology and taxonomic classification.</title>
        <authorList>
            <person name="Goeker M."/>
        </authorList>
    </citation>
    <scope>NUCLEOTIDE SEQUENCE [LARGE SCALE GENOMIC DNA]</scope>
    <source>
        <strain evidence="12 13">DSM 27057</strain>
    </source>
</reference>
<keyword evidence="2 8" id="KW-0813">Transport</keyword>
<keyword evidence="5 9" id="KW-0798">TonB box</keyword>
<sequence>MTSIAASAFSHPAMAQGAPDAAPEIVVTAATGTSIRGVAPVGAPVIGLNQDDIQKRPAATTAELLREIPSVTGTGANDQNFSAANNANANITAGNGINLRGLGTESTLTLLNGRRLPPAGTQAQFFDPSVFPTGAIGRLEVMADGGSAIYGSDAVGGVVNVLLPRRFTGLDVYVKQGFNDAVHETSAGGMFGKKWNSGNVMVAYEHGYRSALAASDRSSRYTDDLTPFGGTDQRLLFANPGNILIGGRTYALPAGQNGTGLTPAQIGAAGTANRESAYLNSDAIPGQKRDSVIVSLRQDIAPGITLWTEDYFAYRSVIRRTGAVTSALSVPTTNPFFVAPAGATLSNCGASSGVAAGTKCETVNYSFSSDYGSRVQNAYQASWQVAGGFDADLGKDWKLTAYGSYGQDNESRTLYALNTAALSAALRDTNPLTAFNPFGAGSNTNPGTLANIKGFSTIGTQYKLTDFAAKLDGSVVHLPGGDLKLAVGGEYQQHQLLSYTLASTGTANVGIAQLLPSTTRRNIASAYAEAFVPLVGADNAMPLLRELTVSAAVRHDRYSDFGSTTNPKFALNYKPMADLTLRGSYGTSFRAPTLSDVDPSTLTISFNQLTNNPSGTVNTLWVRGGNDRLGPEKATIWSMGFDYKPAYIEGLSLSLTYFNVVYRNRIATPGNDTLALSSASREALLGALVTRNPSADLVNFYQNLPQYTGVKVDPATVGAFLDGRKVNVGQVRTEGLEIIASYRIPVGPGQLRISGSANYVINFKQALAPNAPLVDLANTINNPLHWRGRGSVSYGLGGFEGSIYVNYSGGYTNNSIASPVDVPSYTTFDLNLRQSIKGAGAFGMREMILTANVQNLFDRQPPVVLNGALAFDPQVASILGRYASIGLRAKW</sequence>
<dbReference type="PROSITE" id="PS52016">
    <property type="entry name" value="TONB_DEPENDENT_REC_3"/>
    <property type="match status" value="1"/>
</dbReference>
<dbReference type="RefSeq" id="WP_183628567.1">
    <property type="nucleotide sequence ID" value="NZ_JACIDX010000022.1"/>
</dbReference>
<gene>
    <name evidence="12" type="ORF">GGR38_004317</name>
</gene>
<evidence type="ECO:0000256" key="8">
    <source>
        <dbReference type="PROSITE-ProRule" id="PRU01360"/>
    </source>
</evidence>
<dbReference type="InterPro" id="IPR000531">
    <property type="entry name" value="Beta-barrel_TonB"/>
</dbReference>
<dbReference type="EMBL" id="JACIDX010000022">
    <property type="protein sequence ID" value="MBB3957343.1"/>
    <property type="molecule type" value="Genomic_DNA"/>
</dbReference>
<dbReference type="GO" id="GO:0009279">
    <property type="term" value="C:cell outer membrane"/>
    <property type="evidence" value="ECO:0007669"/>
    <property type="project" value="UniProtKB-SubCell"/>
</dbReference>
<organism evidence="12 13">
    <name type="scientific">Novosphingobium sediminicola</name>
    <dbReference type="NCBI Taxonomy" id="563162"/>
    <lineage>
        <taxon>Bacteria</taxon>
        <taxon>Pseudomonadati</taxon>
        <taxon>Pseudomonadota</taxon>
        <taxon>Alphaproteobacteria</taxon>
        <taxon>Sphingomonadales</taxon>
        <taxon>Sphingomonadaceae</taxon>
        <taxon>Novosphingobium</taxon>
    </lineage>
</organism>
<dbReference type="AlphaFoldDB" id="A0A7W6G8E3"/>
<evidence type="ECO:0000256" key="3">
    <source>
        <dbReference type="ARBA" id="ARBA00022452"/>
    </source>
</evidence>